<dbReference type="STRING" id="493.BWD07_10595"/>
<protein>
    <submittedName>
        <fullName evidence="5">Cold-shock dna-binding domain protein</fullName>
    </submittedName>
</protein>
<keyword evidence="6" id="KW-1185">Reference proteome</keyword>
<dbReference type="PROSITE" id="PS51857">
    <property type="entry name" value="CSD_2"/>
    <property type="match status" value="1"/>
</dbReference>
<dbReference type="OrthoDB" id="72963at2"/>
<dbReference type="KEGG" id="nci:NCTC10296_02141"/>
<gene>
    <name evidence="5" type="ORF">NCTC10296_02141</name>
</gene>
<evidence type="ECO:0000256" key="1">
    <source>
        <dbReference type="ARBA" id="ARBA00022553"/>
    </source>
</evidence>
<dbReference type="GO" id="GO:0003677">
    <property type="term" value="F:DNA binding"/>
    <property type="evidence" value="ECO:0007669"/>
    <property type="project" value="UniProtKB-KW"/>
</dbReference>
<evidence type="ECO:0000256" key="3">
    <source>
        <dbReference type="SAM" id="Phobius"/>
    </source>
</evidence>
<name>A0A448DAP3_9NEIS</name>
<feature type="transmembrane region" description="Helical" evidence="3">
    <location>
        <begin position="91"/>
        <end position="110"/>
    </location>
</feature>
<dbReference type="RefSeq" id="WP_085417379.1">
    <property type="nucleotide sequence ID" value="NZ_CAUJPY010000012.1"/>
</dbReference>
<evidence type="ECO:0000256" key="2">
    <source>
        <dbReference type="RuleBase" id="RU000408"/>
    </source>
</evidence>
<dbReference type="InterPro" id="IPR012340">
    <property type="entry name" value="NA-bd_OB-fold"/>
</dbReference>
<dbReference type="AlphaFoldDB" id="A0A448DAP3"/>
<dbReference type="PROSITE" id="PS00352">
    <property type="entry name" value="CSD_1"/>
    <property type="match status" value="1"/>
</dbReference>
<dbReference type="SMART" id="SM00357">
    <property type="entry name" value="CSP"/>
    <property type="match status" value="1"/>
</dbReference>
<dbReference type="Pfam" id="PF05901">
    <property type="entry name" value="Excalibur"/>
    <property type="match status" value="1"/>
</dbReference>
<dbReference type="InterPro" id="IPR008613">
    <property type="entry name" value="Excalibur_Ca-bd_domain"/>
</dbReference>
<comment type="subcellular location">
    <subcellularLocation>
        <location evidence="2">Cytoplasm</location>
    </subcellularLocation>
</comment>
<feature type="domain" description="CSD" evidence="4">
    <location>
        <begin position="2"/>
        <end position="67"/>
    </location>
</feature>
<dbReference type="CDD" id="cd04458">
    <property type="entry name" value="CSP_CDS"/>
    <property type="match status" value="1"/>
</dbReference>
<dbReference type="GO" id="GO:0003730">
    <property type="term" value="F:mRNA 3'-UTR binding"/>
    <property type="evidence" value="ECO:0007669"/>
    <property type="project" value="TreeGrafter"/>
</dbReference>
<evidence type="ECO:0000313" key="6">
    <source>
        <dbReference type="Proteomes" id="UP000279284"/>
    </source>
</evidence>
<keyword evidence="3" id="KW-0472">Membrane</keyword>
<organism evidence="5 6">
    <name type="scientific">Neisseria canis</name>
    <dbReference type="NCBI Taxonomy" id="493"/>
    <lineage>
        <taxon>Bacteria</taxon>
        <taxon>Pseudomonadati</taxon>
        <taxon>Pseudomonadota</taxon>
        <taxon>Betaproteobacteria</taxon>
        <taxon>Neisseriales</taxon>
        <taxon>Neisseriaceae</taxon>
        <taxon>Neisseria</taxon>
    </lineage>
</organism>
<dbReference type="Proteomes" id="UP000279284">
    <property type="component" value="Chromosome"/>
</dbReference>
<proteinExistence type="predicted"/>
<accession>A0A448DAP3</accession>
<reference evidence="5 6" key="1">
    <citation type="submission" date="2018-12" db="EMBL/GenBank/DDBJ databases">
        <authorList>
            <consortium name="Pathogen Informatics"/>
        </authorList>
    </citation>
    <scope>NUCLEOTIDE SEQUENCE [LARGE SCALE GENOMIC DNA]</scope>
    <source>
        <strain evidence="5 6">NCTC10296</strain>
    </source>
</reference>
<dbReference type="InterPro" id="IPR011129">
    <property type="entry name" value="CSD"/>
</dbReference>
<dbReference type="InterPro" id="IPR002059">
    <property type="entry name" value="CSP_DNA-bd"/>
</dbReference>
<dbReference type="Pfam" id="PF00313">
    <property type="entry name" value="CSD"/>
    <property type="match status" value="1"/>
</dbReference>
<dbReference type="GO" id="GO:0005829">
    <property type="term" value="C:cytosol"/>
    <property type="evidence" value="ECO:0007669"/>
    <property type="project" value="UniProtKB-ARBA"/>
</dbReference>
<keyword evidence="1" id="KW-0597">Phosphoprotein</keyword>
<keyword evidence="5" id="KW-0238">DNA-binding</keyword>
<keyword evidence="3" id="KW-0812">Transmembrane</keyword>
<dbReference type="InterPro" id="IPR052069">
    <property type="entry name" value="Ca-reg_mRNA-binding_domain"/>
</dbReference>
<dbReference type="GO" id="GO:0043488">
    <property type="term" value="P:regulation of mRNA stability"/>
    <property type="evidence" value="ECO:0007669"/>
    <property type="project" value="TreeGrafter"/>
</dbReference>
<sequence>MKYSGKIIRWNDKRGFGFIEEEKSGTEIFAHISAFTIKEPRPIEGKKVLFKIAEDSTGKKEAVEVSYLGSTLKADQEFNSVQSRKYTNNHIVGVLLLIGVLIAIVLYFDYTKKNSSTPQPLSTVEQVAAKMAAERKQFSDSSKSAYTEQKQVILTVGGNKVYDESHTKPISIKKQSAFRCDGRVHCSQMTSCSEAEYFLEHCPNVEMDGDGDGTPCEKQWCH</sequence>
<dbReference type="PANTHER" id="PTHR12962:SF1">
    <property type="entry name" value="COLD SHOCK DOMAIN-CONTAINING PROTEIN CG9705"/>
    <property type="match status" value="1"/>
</dbReference>
<evidence type="ECO:0000259" key="4">
    <source>
        <dbReference type="PROSITE" id="PS51857"/>
    </source>
</evidence>
<keyword evidence="3" id="KW-1133">Transmembrane helix</keyword>
<dbReference type="PANTHER" id="PTHR12962">
    <property type="entry name" value="CALCIUM-REGULATED HEAT STABLE PROTEIN CRHSP-24-RELATED"/>
    <property type="match status" value="1"/>
</dbReference>
<evidence type="ECO:0000313" key="5">
    <source>
        <dbReference type="EMBL" id="VEF03098.1"/>
    </source>
</evidence>
<dbReference type="SUPFAM" id="SSF50249">
    <property type="entry name" value="Nucleic acid-binding proteins"/>
    <property type="match status" value="1"/>
</dbReference>
<dbReference type="InterPro" id="IPR019844">
    <property type="entry name" value="CSD_CS"/>
</dbReference>
<dbReference type="Gene3D" id="2.40.50.140">
    <property type="entry name" value="Nucleic acid-binding proteins"/>
    <property type="match status" value="1"/>
</dbReference>
<dbReference type="EMBL" id="LR134313">
    <property type="protein sequence ID" value="VEF03098.1"/>
    <property type="molecule type" value="Genomic_DNA"/>
</dbReference>